<accession>A0ABU4N2R1</accession>
<protein>
    <submittedName>
        <fullName evidence="1">Uncharacterized protein</fullName>
    </submittedName>
</protein>
<proteinExistence type="predicted"/>
<dbReference type="Proteomes" id="UP001282474">
    <property type="component" value="Unassembled WGS sequence"/>
</dbReference>
<reference evidence="1 2" key="1">
    <citation type="journal article" date="2023" name="Microb. Genom.">
        <title>Mesoterricola silvestris gen. nov., sp. nov., Mesoterricola sediminis sp. nov., Geothrix oryzae sp. nov., Geothrix edaphica sp. nov., Geothrix rubra sp. nov., and Geothrix limicola sp. nov., six novel members of Acidobacteriota isolated from soils.</title>
        <authorList>
            <person name="Weisberg A.J."/>
            <person name="Pearce E."/>
            <person name="Kramer C.G."/>
            <person name="Chang J.H."/>
            <person name="Clarke C.R."/>
        </authorList>
    </citation>
    <scope>NUCLEOTIDE SEQUENCE [LARGE SCALE GENOMIC DNA]</scope>
    <source>
        <strain evidence="1 2">NE20-4-1</strain>
    </source>
</reference>
<comment type="caution">
    <text evidence="1">The sequence shown here is derived from an EMBL/GenBank/DDBJ whole genome shotgun (WGS) entry which is preliminary data.</text>
</comment>
<keyword evidence="2" id="KW-1185">Reference proteome</keyword>
<evidence type="ECO:0000313" key="2">
    <source>
        <dbReference type="Proteomes" id="UP001282474"/>
    </source>
</evidence>
<dbReference type="RefSeq" id="WP_319703524.1">
    <property type="nucleotide sequence ID" value="NZ_JARAWJ010000067.1"/>
</dbReference>
<sequence>MATIGYAELPVPAGASAPSVVAALADLATVVDPHLVQHVNDLAERDSTLSTAPQHTLAIAADGTTWIKTDGGTNTWATVWEPLPDWQNVTLASGYQSSGGYTPQARLEGKKVSLRGRIERVDGTVIVNNGAKVGAVPTSCIPQVQVGSFPATCSLAGDVVIGTGKVEVLEVGTSSTLGVAGDITWWSQDGPTAGGTPWIAINGSYWID</sequence>
<gene>
    <name evidence="1" type="ORF">PV383_43935</name>
</gene>
<name>A0ABU4N2R1_9ACTN</name>
<dbReference type="EMBL" id="JARAWJ010000067">
    <property type="protein sequence ID" value="MDX3044065.1"/>
    <property type="molecule type" value="Genomic_DNA"/>
</dbReference>
<evidence type="ECO:0000313" key="1">
    <source>
        <dbReference type="EMBL" id="MDX3044065.1"/>
    </source>
</evidence>
<organism evidence="1 2">
    <name type="scientific">Streptomyces caniscabiei</name>
    <dbReference type="NCBI Taxonomy" id="2746961"/>
    <lineage>
        <taxon>Bacteria</taxon>
        <taxon>Bacillati</taxon>
        <taxon>Actinomycetota</taxon>
        <taxon>Actinomycetes</taxon>
        <taxon>Kitasatosporales</taxon>
        <taxon>Streptomycetaceae</taxon>
        <taxon>Streptomyces</taxon>
    </lineage>
</organism>